<dbReference type="CDD" id="cd18186">
    <property type="entry name" value="BTB_POZ_ZBTB_KLHL-like"/>
    <property type="match status" value="1"/>
</dbReference>
<evidence type="ECO:0000259" key="1">
    <source>
        <dbReference type="PROSITE" id="PS50097"/>
    </source>
</evidence>
<sequence length="208" mass="24118">MTGTEEEENQHSETLLWAIHMCFNSKIYADVRIRLGSVELPAHAIVLSAQSEYFKAALRSPMKEATEKKFGYSEGSMHAHWRVFEYMYRGEYSEDPAQPLLPLADDDELIKDIRVYQLADYFRVEGLREYALHNFESKIKHLWVSESFVDCIREVYGATGLGYEMRKAILQVVRGHLGDLWEKKAFRLLVREGGDFPMEIISGFINNK</sequence>
<dbReference type="EMBL" id="PPTA01000003">
    <property type="protein sequence ID" value="TFB05422.1"/>
    <property type="molecule type" value="Genomic_DNA"/>
</dbReference>
<accession>A0ABY2HAT0</accession>
<dbReference type="RefSeq" id="XP_073561623.1">
    <property type="nucleotide sequence ID" value="XM_073700539.1"/>
</dbReference>
<dbReference type="Pfam" id="PF00651">
    <property type="entry name" value="BTB"/>
    <property type="match status" value="1"/>
</dbReference>
<dbReference type="SUPFAM" id="SSF54695">
    <property type="entry name" value="POZ domain"/>
    <property type="match status" value="1"/>
</dbReference>
<dbReference type="PANTHER" id="PTHR47843:SF5">
    <property type="entry name" value="BTB_POZ DOMAIN PROTEIN"/>
    <property type="match status" value="1"/>
</dbReference>
<name>A0ABY2HAT0_9HYPO</name>
<dbReference type="Proteomes" id="UP001642720">
    <property type="component" value="Unassembled WGS sequence"/>
</dbReference>
<dbReference type="PANTHER" id="PTHR47843">
    <property type="entry name" value="BTB DOMAIN-CONTAINING PROTEIN-RELATED"/>
    <property type="match status" value="1"/>
</dbReference>
<evidence type="ECO:0000313" key="2">
    <source>
        <dbReference type="EMBL" id="TFB05422.1"/>
    </source>
</evidence>
<dbReference type="InterPro" id="IPR000210">
    <property type="entry name" value="BTB/POZ_dom"/>
</dbReference>
<comment type="caution">
    <text evidence="2">The sequence shown here is derived from an EMBL/GenBank/DDBJ whole genome shotgun (WGS) entry which is preliminary data.</text>
</comment>
<dbReference type="GeneID" id="300574989"/>
<dbReference type="SMART" id="SM00225">
    <property type="entry name" value="BTB"/>
    <property type="match status" value="1"/>
</dbReference>
<feature type="domain" description="BTB" evidence="1">
    <location>
        <begin position="29"/>
        <end position="96"/>
    </location>
</feature>
<organism evidence="2 3">
    <name type="scientific">Trichoderma ghanense</name>
    <dbReference type="NCBI Taxonomy" id="65468"/>
    <lineage>
        <taxon>Eukaryota</taxon>
        <taxon>Fungi</taxon>
        <taxon>Dikarya</taxon>
        <taxon>Ascomycota</taxon>
        <taxon>Pezizomycotina</taxon>
        <taxon>Sordariomycetes</taxon>
        <taxon>Hypocreomycetidae</taxon>
        <taxon>Hypocreales</taxon>
        <taxon>Hypocreaceae</taxon>
        <taxon>Trichoderma</taxon>
    </lineage>
</organism>
<proteinExistence type="predicted"/>
<evidence type="ECO:0000313" key="3">
    <source>
        <dbReference type="Proteomes" id="UP001642720"/>
    </source>
</evidence>
<dbReference type="InterPro" id="IPR011333">
    <property type="entry name" value="SKP1/BTB/POZ_sf"/>
</dbReference>
<dbReference type="Gene3D" id="3.30.710.10">
    <property type="entry name" value="Potassium Channel Kv1.1, Chain A"/>
    <property type="match status" value="1"/>
</dbReference>
<keyword evidence="3" id="KW-1185">Reference proteome</keyword>
<dbReference type="PROSITE" id="PS50097">
    <property type="entry name" value="BTB"/>
    <property type="match status" value="1"/>
</dbReference>
<reference evidence="2 3" key="1">
    <citation type="submission" date="2018-01" db="EMBL/GenBank/DDBJ databases">
        <title>Genome characterization of the sugarcane-associated fungus Trichoderma ghanense CCMA-1212 and their application in lignocelulose bioconversion.</title>
        <authorList>
            <person name="Steindorff A.S."/>
            <person name="Mendes T.D."/>
            <person name="Vilela E.S.D."/>
            <person name="Rodrigues D.S."/>
            <person name="Formighieri E.F."/>
            <person name="Melo I.S."/>
            <person name="Favaro L.C.L."/>
        </authorList>
    </citation>
    <scope>NUCLEOTIDE SEQUENCE [LARGE SCALE GENOMIC DNA]</scope>
    <source>
        <strain evidence="2 3">CCMA-1212</strain>
    </source>
</reference>
<gene>
    <name evidence="2" type="ORF">CCMA1212_003183</name>
</gene>
<protein>
    <recommendedName>
        <fullName evidence="1">BTB domain-containing protein</fullName>
    </recommendedName>
</protein>